<sequence length="148" mass="16494">MPLQGEYEPSPAQWVRDQVEQYETSGGREGTTMRGMPVVILTTRGAKSGKIRKSPLMRVEHDGAYAAVASMGGAPRPPVWYHNLVADPRVELQDGPVRQDMTAREVTGAEKALWWGRAVEAFPDYDDYQKKTERQIPVFVLEPAATAH</sequence>
<evidence type="ECO:0000313" key="4">
    <source>
        <dbReference type="Proteomes" id="UP000048965"/>
    </source>
</evidence>
<dbReference type="NCBIfam" id="TIGR00026">
    <property type="entry name" value="hi_GC_TIGR00026"/>
    <property type="match status" value="1"/>
</dbReference>
<comment type="caution">
    <text evidence="3">The sequence shown here is derived from an EMBL/GenBank/DDBJ whole genome shotgun (WGS) entry which is preliminary data.</text>
</comment>
<dbReference type="GO" id="GO:0070967">
    <property type="term" value="F:coenzyme F420 binding"/>
    <property type="evidence" value="ECO:0007669"/>
    <property type="project" value="TreeGrafter"/>
</dbReference>
<proteinExistence type="inferred from homology"/>
<dbReference type="EMBL" id="BBNO01000003">
    <property type="protein sequence ID" value="GAO07733.1"/>
    <property type="molecule type" value="Genomic_DNA"/>
</dbReference>
<evidence type="ECO:0000256" key="2">
    <source>
        <dbReference type="ARBA" id="ARBA00049106"/>
    </source>
</evidence>
<dbReference type="PANTHER" id="PTHR39428:SF3">
    <property type="entry name" value="DEAZAFLAVIN-DEPENDENT NITROREDUCTASE"/>
    <property type="match status" value="1"/>
</dbReference>
<dbReference type="OrthoDB" id="8225825at2"/>
<dbReference type="InterPro" id="IPR004378">
    <property type="entry name" value="F420H2_quin_Rdtase"/>
</dbReference>
<comment type="similarity">
    <text evidence="1">Belongs to the F420H(2)-dependent quinone reductase family.</text>
</comment>
<dbReference type="SUPFAM" id="SSF50475">
    <property type="entry name" value="FMN-binding split barrel"/>
    <property type="match status" value="1"/>
</dbReference>
<reference evidence="4" key="1">
    <citation type="submission" date="2014-09" db="EMBL/GenBank/DDBJ databases">
        <title>Whole genome shotgun sequence of Streptomyces sp. NBRC 110027.</title>
        <authorList>
            <person name="Komaki H."/>
            <person name="Ichikawa N."/>
            <person name="Katano-Makiyama Y."/>
            <person name="Hosoyama A."/>
            <person name="Hashimoto M."/>
            <person name="Uohara A."/>
            <person name="Kitahashi Y."/>
            <person name="Ohji S."/>
            <person name="Kimura A."/>
            <person name="Yamazoe A."/>
            <person name="Igarashi Y."/>
            <person name="Fujita N."/>
        </authorList>
    </citation>
    <scope>NUCLEOTIDE SEQUENCE [LARGE SCALE GENOMIC DNA]</scope>
    <source>
        <strain evidence="4">NBRC 110027</strain>
    </source>
</reference>
<dbReference type="Pfam" id="PF04075">
    <property type="entry name" value="F420H2_quin_red"/>
    <property type="match status" value="1"/>
</dbReference>
<keyword evidence="4" id="KW-1185">Reference proteome</keyword>
<dbReference type="GO" id="GO:0016491">
    <property type="term" value="F:oxidoreductase activity"/>
    <property type="evidence" value="ECO:0007669"/>
    <property type="project" value="InterPro"/>
</dbReference>
<dbReference type="PANTHER" id="PTHR39428">
    <property type="entry name" value="F420H(2)-DEPENDENT QUINONE REDUCTASE RV1261C"/>
    <property type="match status" value="1"/>
</dbReference>
<gene>
    <name evidence="3" type="ORF">TPA0598_03_01940</name>
</gene>
<dbReference type="GO" id="GO:0005886">
    <property type="term" value="C:plasma membrane"/>
    <property type="evidence" value="ECO:0007669"/>
    <property type="project" value="TreeGrafter"/>
</dbReference>
<evidence type="ECO:0000313" key="3">
    <source>
        <dbReference type="EMBL" id="GAO07733.1"/>
    </source>
</evidence>
<dbReference type="Proteomes" id="UP000048965">
    <property type="component" value="Unassembled WGS sequence"/>
</dbReference>
<evidence type="ECO:0000256" key="1">
    <source>
        <dbReference type="ARBA" id="ARBA00008710"/>
    </source>
</evidence>
<dbReference type="RefSeq" id="WP_042152439.1">
    <property type="nucleotide sequence ID" value="NZ_BBNO01000003.1"/>
</dbReference>
<dbReference type="Gene3D" id="2.30.110.10">
    <property type="entry name" value="Electron Transport, Fmn-binding Protein, Chain A"/>
    <property type="match status" value="1"/>
</dbReference>
<dbReference type="AlphaFoldDB" id="A0A0P4R5T5"/>
<dbReference type="InterPro" id="IPR012349">
    <property type="entry name" value="Split_barrel_FMN-bd"/>
</dbReference>
<comment type="catalytic activity">
    <reaction evidence="2">
        <text>oxidized coenzyme F420-(gamma-L-Glu)(n) + a quinol + H(+) = reduced coenzyme F420-(gamma-L-Glu)(n) + a quinone</text>
        <dbReference type="Rhea" id="RHEA:39663"/>
        <dbReference type="Rhea" id="RHEA-COMP:12939"/>
        <dbReference type="Rhea" id="RHEA-COMP:14378"/>
        <dbReference type="ChEBI" id="CHEBI:15378"/>
        <dbReference type="ChEBI" id="CHEBI:24646"/>
        <dbReference type="ChEBI" id="CHEBI:132124"/>
        <dbReference type="ChEBI" id="CHEBI:133980"/>
        <dbReference type="ChEBI" id="CHEBI:139511"/>
    </reaction>
</comment>
<organism evidence="3 4">
    <name type="scientific">Streptomyces lydicamycinicus</name>
    <dbReference type="NCBI Taxonomy" id="1546107"/>
    <lineage>
        <taxon>Bacteria</taxon>
        <taxon>Bacillati</taxon>
        <taxon>Actinomycetota</taxon>
        <taxon>Actinomycetes</taxon>
        <taxon>Kitasatosporales</taxon>
        <taxon>Streptomycetaceae</taxon>
        <taxon>Streptomyces</taxon>
    </lineage>
</organism>
<reference evidence="3 4" key="2">
    <citation type="journal article" date="2015" name="Stand. Genomic Sci.">
        <title>Draft genome sequence of marine-derived Streptomyces sp. TP-A0598, a producer of anti-MRSA antibiotic lydicamycins.</title>
        <authorList>
            <person name="Komaki H."/>
            <person name="Ichikawa N."/>
            <person name="Hosoyama A."/>
            <person name="Fujita N."/>
            <person name="Igarashi Y."/>
        </authorList>
    </citation>
    <scope>NUCLEOTIDE SEQUENCE [LARGE SCALE GENOMIC DNA]</scope>
    <source>
        <strain evidence="3 4">NBRC 110027</strain>
    </source>
</reference>
<name>A0A0P4R5T5_9ACTN</name>
<protein>
    <recommendedName>
        <fullName evidence="5">Nitroreductase</fullName>
    </recommendedName>
</protein>
<accession>A0A0P4R5T5</accession>
<evidence type="ECO:0008006" key="5">
    <source>
        <dbReference type="Google" id="ProtNLM"/>
    </source>
</evidence>